<protein>
    <recommendedName>
        <fullName evidence="5">Multiple inositol polyphosphate phosphatase 1</fullName>
        <ecNumber evidence="4">3.1.3.62</ecNumber>
        <ecNumber evidence="3">3.1.3.80</ecNumber>
    </recommendedName>
    <alternativeName>
        <fullName evidence="9">2,3-bisphosphoglycerate 3-phosphatase</fullName>
    </alternativeName>
</protein>
<accession>A0A1G7S1C6</accession>
<gene>
    <name evidence="15" type="ORF">SAMN04487900_12318</name>
    <name evidence="14" type="ORF">SAMN04487901_101165</name>
</gene>
<reference evidence="14 17" key="2">
    <citation type="submission" date="2016-10" db="EMBL/GenBank/DDBJ databases">
        <authorList>
            <person name="de Groot N.N."/>
        </authorList>
    </citation>
    <scope>NUCLEOTIDE SEQUENCE [LARGE SCALE GENOMIC DNA]</scope>
    <source>
        <strain evidence="17">BP1-145</strain>
        <strain evidence="14">BP1-148</strain>
    </source>
</reference>
<dbReference type="EMBL" id="FNIW01000023">
    <property type="protein sequence ID" value="SDO50665.1"/>
    <property type="molecule type" value="Genomic_DNA"/>
</dbReference>
<evidence type="ECO:0000256" key="1">
    <source>
        <dbReference type="ARBA" id="ARBA00004370"/>
    </source>
</evidence>
<evidence type="ECO:0000256" key="11">
    <source>
        <dbReference type="ARBA" id="ARBA00043671"/>
    </source>
</evidence>
<dbReference type="SUPFAM" id="SSF53254">
    <property type="entry name" value="Phosphoglycerate mutase-like"/>
    <property type="match status" value="1"/>
</dbReference>
<name>A0A1H0K3R0_9BACT</name>
<organism evidence="15 17">
    <name type="scientific">Prevotella communis</name>
    <dbReference type="NCBI Taxonomy" id="2913614"/>
    <lineage>
        <taxon>Bacteria</taxon>
        <taxon>Pseudomonadati</taxon>
        <taxon>Bacteroidota</taxon>
        <taxon>Bacteroidia</taxon>
        <taxon>Bacteroidales</taxon>
        <taxon>Prevotellaceae</taxon>
        <taxon>Prevotella</taxon>
    </lineage>
</organism>
<proteinExistence type="inferred from homology"/>
<comment type="catalytic activity">
    <reaction evidence="12">
        <text>1D-myo-inositol hexakisphosphate + H2O = 1D-myo-inositol 1,2,4,5,6-pentakisphosphate + phosphate</text>
        <dbReference type="Rhea" id="RHEA:16989"/>
        <dbReference type="ChEBI" id="CHEBI:15377"/>
        <dbReference type="ChEBI" id="CHEBI:43474"/>
        <dbReference type="ChEBI" id="CHEBI:57798"/>
        <dbReference type="ChEBI" id="CHEBI:58130"/>
        <dbReference type="EC" id="3.1.3.62"/>
    </reaction>
    <physiologicalReaction direction="left-to-right" evidence="12">
        <dbReference type="Rhea" id="RHEA:16990"/>
    </physiologicalReaction>
</comment>
<evidence type="ECO:0000313" key="14">
    <source>
        <dbReference type="EMBL" id="SDG16791.1"/>
    </source>
</evidence>
<comment type="subcellular location">
    <subcellularLocation>
        <location evidence="1">Membrane</location>
    </subcellularLocation>
</comment>
<dbReference type="PANTHER" id="PTHR20963">
    <property type="entry name" value="MULTIPLE INOSITOL POLYPHOSPHATE PHOSPHATASE-RELATED"/>
    <property type="match status" value="1"/>
</dbReference>
<evidence type="ECO:0000256" key="12">
    <source>
        <dbReference type="ARBA" id="ARBA00043691"/>
    </source>
</evidence>
<dbReference type="EC" id="3.1.3.80" evidence="3"/>
<evidence type="ECO:0000256" key="8">
    <source>
        <dbReference type="ARBA" id="ARBA00023136"/>
    </source>
</evidence>
<keyword evidence="16" id="KW-1185">Reference proteome</keyword>
<evidence type="ECO:0000256" key="3">
    <source>
        <dbReference type="ARBA" id="ARBA00012976"/>
    </source>
</evidence>
<comment type="catalytic activity">
    <reaction evidence="11">
        <text>1D-myo-inositol 1,2,4,5,6-pentakisphosphate + H2O = 1D-myo-inositol 1,2,5,6-tetrakisphosphate + phosphate</text>
        <dbReference type="Rhea" id="RHEA:77115"/>
        <dbReference type="ChEBI" id="CHEBI:15377"/>
        <dbReference type="ChEBI" id="CHEBI:43474"/>
        <dbReference type="ChEBI" id="CHEBI:57798"/>
        <dbReference type="ChEBI" id="CHEBI:195535"/>
        <dbReference type="EC" id="3.1.3.62"/>
    </reaction>
    <physiologicalReaction direction="left-to-right" evidence="11">
        <dbReference type="Rhea" id="RHEA:77116"/>
    </physiologicalReaction>
</comment>
<dbReference type="GO" id="GO:0016020">
    <property type="term" value="C:membrane"/>
    <property type="evidence" value="ECO:0007669"/>
    <property type="project" value="UniProtKB-SubCell"/>
</dbReference>
<evidence type="ECO:0000313" key="16">
    <source>
        <dbReference type="Proteomes" id="UP000198779"/>
    </source>
</evidence>
<comment type="catalytic activity">
    <reaction evidence="10">
        <text>1D-myo-inositol 1,2,5,6-tetrakisphosphate + H2O = 1D-myo-inositol 1,2,6-trisphosphate + phosphate</text>
        <dbReference type="Rhea" id="RHEA:77119"/>
        <dbReference type="ChEBI" id="CHEBI:15377"/>
        <dbReference type="ChEBI" id="CHEBI:43474"/>
        <dbReference type="ChEBI" id="CHEBI:195535"/>
        <dbReference type="ChEBI" id="CHEBI:195537"/>
        <dbReference type="EC" id="3.1.3.62"/>
    </reaction>
    <physiologicalReaction direction="left-to-right" evidence="10">
        <dbReference type="Rhea" id="RHEA:77120"/>
    </physiologicalReaction>
</comment>
<evidence type="ECO:0000256" key="10">
    <source>
        <dbReference type="ARBA" id="ARBA00043668"/>
    </source>
</evidence>
<dbReference type="Pfam" id="PF00328">
    <property type="entry name" value="His_Phos_2"/>
    <property type="match status" value="1"/>
</dbReference>
<sequence length="413" mass="47676">MMTAQTPKQDIKNDFRFSGGSFLNYPGPKQHKLTPAPKGKKPFYISHYGRHGSRNITKPEVFQNLLQIMAQAEEQKALTPLGIDVMKRIMMIEADAHERMGELTAIGARQHMDIMRRMVERFPEVFNGKVTITARSTTSIRSILSMCNAMAQLKAMRPNLVINQDASLRDMHHLFHIDTVLTARSLSEENKAYYDAFCQKYPTADRLITSLFSDTAFISKHVNKERIVGNLFQLASDLQDTDISNKLTLYDIFTEEELYLNWKKKNTEWYLGWSFCPTNGGKMPYSQRFLLSNIIERADSCIQLAHPGANLRYGHDTALLPLICLLGVNGYDLNTTDLEQLERRGWVDYHMIPMAGNLQIVFYRKNPADKDVLIKVLLNENEATLPLQTDVAPYYHWNDFRNYYLQRINNYKE</sequence>
<keyword evidence="7" id="KW-0378">Hydrolase</keyword>
<evidence type="ECO:0000256" key="4">
    <source>
        <dbReference type="ARBA" id="ARBA00013040"/>
    </source>
</evidence>
<dbReference type="Proteomes" id="UP000199134">
    <property type="component" value="Unassembled WGS sequence"/>
</dbReference>
<evidence type="ECO:0000256" key="6">
    <source>
        <dbReference type="ARBA" id="ARBA00022729"/>
    </source>
</evidence>
<reference evidence="15 16" key="1">
    <citation type="submission" date="2016-10" db="EMBL/GenBank/DDBJ databases">
        <authorList>
            <person name="Varghese N."/>
            <person name="Submissions S."/>
        </authorList>
    </citation>
    <scope>NUCLEOTIDE SEQUENCE</scope>
    <source>
        <strain evidence="15">BP1-145</strain>
        <strain evidence="16">BP1-148</strain>
    </source>
</reference>
<evidence type="ECO:0000313" key="15">
    <source>
        <dbReference type="EMBL" id="SDO50665.1"/>
    </source>
</evidence>
<dbReference type="PANTHER" id="PTHR20963:SF8">
    <property type="entry name" value="MULTIPLE INOSITOL POLYPHOSPHATE PHOSPHATASE 1"/>
    <property type="match status" value="1"/>
</dbReference>
<dbReference type="GO" id="GO:0034417">
    <property type="term" value="F:bisphosphoglycerate 3-phosphatase activity"/>
    <property type="evidence" value="ECO:0007669"/>
    <property type="project" value="UniProtKB-EC"/>
</dbReference>
<dbReference type="EC" id="3.1.3.62" evidence="4"/>
<dbReference type="Proteomes" id="UP000198779">
    <property type="component" value="Unassembled WGS sequence"/>
</dbReference>
<dbReference type="EMBL" id="FNCQ01000001">
    <property type="protein sequence ID" value="SDG16791.1"/>
    <property type="molecule type" value="Genomic_DNA"/>
</dbReference>
<dbReference type="Gene3D" id="3.40.50.1240">
    <property type="entry name" value="Phosphoglycerate mutase-like"/>
    <property type="match status" value="1"/>
</dbReference>
<comment type="catalytic activity">
    <reaction evidence="13">
        <text>(2R)-2,3-bisphosphoglycerate + H2O = (2R)-2-phosphoglycerate + phosphate</text>
        <dbReference type="Rhea" id="RHEA:27381"/>
        <dbReference type="ChEBI" id="CHEBI:15377"/>
        <dbReference type="ChEBI" id="CHEBI:43474"/>
        <dbReference type="ChEBI" id="CHEBI:58248"/>
        <dbReference type="ChEBI" id="CHEBI:58289"/>
        <dbReference type="EC" id="3.1.3.80"/>
    </reaction>
    <physiologicalReaction direction="left-to-right" evidence="13">
        <dbReference type="Rhea" id="RHEA:27382"/>
    </physiologicalReaction>
</comment>
<keyword evidence="8" id="KW-0472">Membrane</keyword>
<evidence type="ECO:0000256" key="2">
    <source>
        <dbReference type="ARBA" id="ARBA00008422"/>
    </source>
</evidence>
<evidence type="ECO:0000256" key="13">
    <source>
        <dbReference type="ARBA" id="ARBA00043832"/>
    </source>
</evidence>
<evidence type="ECO:0000256" key="9">
    <source>
        <dbReference type="ARBA" id="ARBA00031642"/>
    </source>
</evidence>
<dbReference type="InterPro" id="IPR000560">
    <property type="entry name" value="His_Pase_clade-2"/>
</dbReference>
<comment type="similarity">
    <text evidence="2">Belongs to the histidine acid phosphatase family. MINPP1 subfamily.</text>
</comment>
<dbReference type="AlphaFoldDB" id="A0A1H0K3R0"/>
<evidence type="ECO:0000256" key="5">
    <source>
        <dbReference type="ARBA" id="ARBA00018097"/>
    </source>
</evidence>
<keyword evidence="6" id="KW-0732">Signal</keyword>
<accession>A0A1H0K3R0</accession>
<evidence type="ECO:0000256" key="7">
    <source>
        <dbReference type="ARBA" id="ARBA00022801"/>
    </source>
</evidence>
<evidence type="ECO:0000313" key="17">
    <source>
        <dbReference type="Proteomes" id="UP000199134"/>
    </source>
</evidence>
<dbReference type="STRING" id="645274.SAMN04487901_101165"/>
<dbReference type="InterPro" id="IPR029033">
    <property type="entry name" value="His_PPase_superfam"/>
</dbReference>